<evidence type="ECO:0000313" key="1">
    <source>
        <dbReference type="EMBL" id="MEQ2244259.1"/>
    </source>
</evidence>
<proteinExistence type="predicted"/>
<sequence>MLYLYTRKLSSPAIQQAVIKRGMTPDSQSVFLSFVAEYRSFHPSIHPCLHPSCRQVSDQSSQGYFLHLHPSAEEEQGMMTDNTGSRRIPTHTPHTCAAYSVPTRLLLGFQMSRICMLGTRRMCMQMQTMLIVIKGHLPLRVSPFSSSSSFCLLLLTSLSVTPCLSFFSCCPFHSTFPIPYNFLTADFSVIILCFY</sequence>
<name>A0ABV0UHQ4_9TELE</name>
<keyword evidence="2" id="KW-1185">Reference proteome</keyword>
<dbReference type="EMBL" id="JAHRIQ010070845">
    <property type="protein sequence ID" value="MEQ2244259.1"/>
    <property type="molecule type" value="Genomic_DNA"/>
</dbReference>
<protein>
    <submittedName>
        <fullName evidence="1">Uncharacterized protein</fullName>
    </submittedName>
</protein>
<accession>A0ABV0UHQ4</accession>
<dbReference type="Proteomes" id="UP001482620">
    <property type="component" value="Unassembled WGS sequence"/>
</dbReference>
<comment type="caution">
    <text evidence="1">The sequence shown here is derived from an EMBL/GenBank/DDBJ whole genome shotgun (WGS) entry which is preliminary data.</text>
</comment>
<organism evidence="1 2">
    <name type="scientific">Ilyodon furcidens</name>
    <name type="common">goldbreast splitfin</name>
    <dbReference type="NCBI Taxonomy" id="33524"/>
    <lineage>
        <taxon>Eukaryota</taxon>
        <taxon>Metazoa</taxon>
        <taxon>Chordata</taxon>
        <taxon>Craniata</taxon>
        <taxon>Vertebrata</taxon>
        <taxon>Euteleostomi</taxon>
        <taxon>Actinopterygii</taxon>
        <taxon>Neopterygii</taxon>
        <taxon>Teleostei</taxon>
        <taxon>Neoteleostei</taxon>
        <taxon>Acanthomorphata</taxon>
        <taxon>Ovalentaria</taxon>
        <taxon>Atherinomorphae</taxon>
        <taxon>Cyprinodontiformes</taxon>
        <taxon>Goodeidae</taxon>
        <taxon>Ilyodon</taxon>
    </lineage>
</organism>
<reference evidence="1 2" key="1">
    <citation type="submission" date="2021-06" db="EMBL/GenBank/DDBJ databases">
        <authorList>
            <person name="Palmer J.M."/>
        </authorList>
    </citation>
    <scope>NUCLEOTIDE SEQUENCE [LARGE SCALE GENOMIC DNA]</scope>
    <source>
        <strain evidence="2">if_2019</strain>
        <tissue evidence="1">Muscle</tissue>
    </source>
</reference>
<evidence type="ECO:0000313" key="2">
    <source>
        <dbReference type="Proteomes" id="UP001482620"/>
    </source>
</evidence>
<gene>
    <name evidence="1" type="ORF">ILYODFUR_015274</name>
</gene>